<evidence type="ECO:0000313" key="5">
    <source>
        <dbReference type="Proteomes" id="UP000093694"/>
    </source>
</evidence>
<gene>
    <name evidence="3" type="ORF">CLCOS_34230</name>
    <name evidence="2" type="ORF">WX73_00870</name>
</gene>
<dbReference type="PATRIC" id="fig|1705578.3.peg.1255"/>
<organism evidence="2 4">
    <name type="scientific">Clostridium coskatii</name>
    <dbReference type="NCBI Taxonomy" id="1705578"/>
    <lineage>
        <taxon>Bacteria</taxon>
        <taxon>Bacillati</taxon>
        <taxon>Bacillota</taxon>
        <taxon>Clostridia</taxon>
        <taxon>Eubacteriales</taxon>
        <taxon>Clostridiaceae</taxon>
        <taxon>Clostridium</taxon>
    </lineage>
</organism>
<feature type="transmembrane region" description="Helical" evidence="1">
    <location>
        <begin position="200"/>
        <end position="224"/>
    </location>
</feature>
<sequence>MSNTKYVMSKGVAFGEEEEMEMLSDYASKGWVLYKFSFMGYKLKKSKPEKLQYSLDYRYNADKEYFSYFKEAGWNHICSASNSMHIFSAPEDTKPIYTDSDTKSEKYINQYKLAKKIAMPSLLCLIVCSILFTILASLAKYDYIPHIYIKIGCIILIPTLIITLIITIITGLPCISYYTTLNRIKDGYPTHVKHKALKKLLDTLAAISPILIISLFLLSIFNIIIISKAAFLLICLIAFITCLLSMFIK</sequence>
<evidence type="ECO:0000313" key="4">
    <source>
        <dbReference type="Proteomes" id="UP000077384"/>
    </source>
</evidence>
<reference evidence="2 4" key="1">
    <citation type="journal article" date="2015" name="Biotechnol. Bioeng.">
        <title>Genome sequence and phenotypic characterization of Caulobacter segnis.</title>
        <authorList>
            <person name="Patel S."/>
            <person name="Fletcher B."/>
            <person name="Scott D.C."/>
            <person name="Ely B."/>
        </authorList>
    </citation>
    <scope>NUCLEOTIDE SEQUENCE [LARGE SCALE GENOMIC DNA]</scope>
    <source>
        <strain evidence="2 4">PS02</strain>
    </source>
</reference>
<dbReference type="Pfam" id="PF11193">
    <property type="entry name" value="DUF2812"/>
    <property type="match status" value="1"/>
</dbReference>
<dbReference type="InterPro" id="IPR021359">
    <property type="entry name" value="DUF2812"/>
</dbReference>
<name>A0A166SNP7_9CLOT</name>
<keyword evidence="1" id="KW-0472">Membrane</keyword>
<evidence type="ECO:0000256" key="1">
    <source>
        <dbReference type="SAM" id="Phobius"/>
    </source>
</evidence>
<dbReference type="EMBL" id="LITQ01000019">
    <property type="protein sequence ID" value="OAA92574.1"/>
    <property type="molecule type" value="Genomic_DNA"/>
</dbReference>
<dbReference type="AlphaFoldDB" id="A0A166SNP7"/>
<accession>A0A166SNP7</accession>
<dbReference type="Proteomes" id="UP000093694">
    <property type="component" value="Unassembled WGS sequence"/>
</dbReference>
<dbReference type="RefSeq" id="WP_063601496.1">
    <property type="nucleotide sequence ID" value="NZ_LITQ01000019.1"/>
</dbReference>
<evidence type="ECO:0008006" key="6">
    <source>
        <dbReference type="Google" id="ProtNLM"/>
    </source>
</evidence>
<dbReference type="EMBL" id="LROR01000070">
    <property type="protein sequence ID" value="OBR91503.1"/>
    <property type="molecule type" value="Genomic_DNA"/>
</dbReference>
<keyword evidence="5" id="KW-1185">Reference proteome</keyword>
<keyword evidence="1" id="KW-0812">Transmembrane</keyword>
<evidence type="ECO:0000313" key="3">
    <source>
        <dbReference type="EMBL" id="OBR91503.1"/>
    </source>
</evidence>
<feature type="transmembrane region" description="Helical" evidence="1">
    <location>
        <begin position="147"/>
        <end position="179"/>
    </location>
</feature>
<keyword evidence="1" id="KW-1133">Transmembrane helix</keyword>
<evidence type="ECO:0000313" key="2">
    <source>
        <dbReference type="EMBL" id="OAA92574.1"/>
    </source>
</evidence>
<feature type="transmembrane region" description="Helical" evidence="1">
    <location>
        <begin position="122"/>
        <end position="141"/>
    </location>
</feature>
<dbReference type="Proteomes" id="UP000077384">
    <property type="component" value="Unassembled WGS sequence"/>
</dbReference>
<proteinExistence type="predicted"/>
<reference evidence="3 5" key="2">
    <citation type="journal article" date="2016" name="Front. Microbiol.">
        <title>Industrial Acetogenic Biocatalysts: A Comparative Metabolic and Genomic Analysis.</title>
        <authorList>
            <person name="Bengelsdorf F."/>
            <person name="Poehlein A."/>
            <person name="Sonja S."/>
            <person name="Erz C."/>
            <person name="Hummel T."/>
            <person name="Hoffmeister S."/>
            <person name="Daniel R."/>
            <person name="Durre P."/>
        </authorList>
    </citation>
    <scope>NUCLEOTIDE SEQUENCE [LARGE SCALE GENOMIC DNA]</scope>
    <source>
        <strain evidence="3 5">PTA-10522</strain>
    </source>
</reference>
<protein>
    <recommendedName>
        <fullName evidence="6">DUF2812 domain-containing protein</fullName>
    </recommendedName>
</protein>
<feature type="transmembrane region" description="Helical" evidence="1">
    <location>
        <begin position="230"/>
        <end position="248"/>
    </location>
</feature>
<comment type="caution">
    <text evidence="2">The sequence shown here is derived from an EMBL/GenBank/DDBJ whole genome shotgun (WGS) entry which is preliminary data.</text>
</comment>